<feature type="transmembrane region" description="Helical" evidence="2">
    <location>
        <begin position="12"/>
        <end position="35"/>
    </location>
</feature>
<dbReference type="PANTHER" id="PTHR33393:SF11">
    <property type="entry name" value="POLYGLUTAMINE SYNTHESIS ACCESSORY PROTEIN RV0574C-RELATED"/>
    <property type="match status" value="1"/>
</dbReference>
<evidence type="ECO:0000313" key="5">
    <source>
        <dbReference type="Proteomes" id="UP000250223"/>
    </source>
</evidence>
<dbReference type="CDD" id="cd07381">
    <property type="entry name" value="MPP_CapA"/>
    <property type="match status" value="1"/>
</dbReference>
<dbReference type="Pfam" id="PF09587">
    <property type="entry name" value="PGA_cap"/>
    <property type="match status" value="1"/>
</dbReference>
<evidence type="ECO:0000256" key="1">
    <source>
        <dbReference type="ARBA" id="ARBA00005662"/>
    </source>
</evidence>
<reference evidence="4 5" key="1">
    <citation type="submission" date="2018-06" db="EMBL/GenBank/DDBJ databases">
        <authorList>
            <consortium name="Pathogen Informatics"/>
            <person name="Doyle S."/>
        </authorList>
    </citation>
    <scope>NUCLEOTIDE SEQUENCE [LARGE SCALE GENOMIC DNA]</scope>
    <source>
        <strain evidence="4 5">NCTC13028</strain>
    </source>
</reference>
<feature type="domain" description="Capsule synthesis protein CapA" evidence="3">
    <location>
        <begin position="72"/>
        <end position="301"/>
    </location>
</feature>
<sequence>MVKNKKGIGKSILIFILLGILILTGTISYIIYYSINNKNNLSKIQHDGNIKKDNTQNKKDDSIKKDMLSEVLLSFAGDCTIATDPSFAYENSIVHIYNKNGKDPSYFFKNVADIFKKDDLTIVNLENNFTESKDKANKQFTFKAPKSYAKSLPAGYIEGVNIGNNHIYDYKQIGFEDTINTLKENNINYFGEGFKWIKEIKGVKLGFLGYRGYNDYPQFRTQIENEIKELKDNGCNAILVNFHWGIESQYYPIETQKNLAHYAIDKGADLIIGHHPHVLQSIEKYKNAIICYSLGNFCFGGNFNPKDKDTMIFQIKYNFKNKEIENYDVKIIPCRISSVNYINDYCPTPLQGNEKDRVLNKIKNLSPKAGFEISDKFYKINIK</sequence>
<dbReference type="InterPro" id="IPR052169">
    <property type="entry name" value="CW_Biosynth-Accessory"/>
</dbReference>
<dbReference type="SUPFAM" id="SSF56300">
    <property type="entry name" value="Metallo-dependent phosphatases"/>
    <property type="match status" value="1"/>
</dbReference>
<dbReference type="RefSeq" id="WP_095177344.1">
    <property type="nucleotide sequence ID" value="NZ_CP173238.1"/>
</dbReference>
<organism evidence="4 5">
    <name type="scientific">Clostridium cochlearium</name>
    <dbReference type="NCBI Taxonomy" id="1494"/>
    <lineage>
        <taxon>Bacteria</taxon>
        <taxon>Bacillati</taxon>
        <taxon>Bacillota</taxon>
        <taxon>Clostridia</taxon>
        <taxon>Eubacteriales</taxon>
        <taxon>Clostridiaceae</taxon>
        <taxon>Clostridium</taxon>
    </lineage>
</organism>
<dbReference type="PANTHER" id="PTHR33393">
    <property type="entry name" value="POLYGLUTAMINE SYNTHESIS ACCESSORY PROTEIN RV0574C-RELATED"/>
    <property type="match status" value="1"/>
</dbReference>
<keyword evidence="2" id="KW-0812">Transmembrane</keyword>
<dbReference type="InterPro" id="IPR029052">
    <property type="entry name" value="Metallo-depent_PP-like"/>
</dbReference>
<gene>
    <name evidence="4" type="primary">capA</name>
    <name evidence="4" type="ORF">NCTC13028_00980</name>
</gene>
<evidence type="ECO:0000259" key="3">
    <source>
        <dbReference type="SMART" id="SM00854"/>
    </source>
</evidence>
<dbReference type="GeneID" id="70576385"/>
<dbReference type="Proteomes" id="UP000250223">
    <property type="component" value="Unassembled WGS sequence"/>
</dbReference>
<protein>
    <submittedName>
        <fullName evidence="4">Encapsulation protein capA</fullName>
    </submittedName>
</protein>
<accession>A0A239ZCX0</accession>
<evidence type="ECO:0000313" key="4">
    <source>
        <dbReference type="EMBL" id="SQB34086.1"/>
    </source>
</evidence>
<dbReference type="SMART" id="SM00854">
    <property type="entry name" value="PGA_cap"/>
    <property type="match status" value="1"/>
</dbReference>
<name>A0A239ZCX0_CLOCO</name>
<dbReference type="Gene3D" id="3.60.21.10">
    <property type="match status" value="1"/>
</dbReference>
<keyword evidence="2" id="KW-0472">Membrane</keyword>
<keyword evidence="2" id="KW-1133">Transmembrane helix</keyword>
<proteinExistence type="inferred from homology"/>
<comment type="similarity">
    <text evidence="1">Belongs to the CapA family.</text>
</comment>
<dbReference type="AlphaFoldDB" id="A0A239ZCX0"/>
<dbReference type="InterPro" id="IPR019079">
    <property type="entry name" value="Capsule_synth_CapA"/>
</dbReference>
<dbReference type="EMBL" id="UAWC01000006">
    <property type="protein sequence ID" value="SQB34086.1"/>
    <property type="molecule type" value="Genomic_DNA"/>
</dbReference>
<evidence type="ECO:0000256" key="2">
    <source>
        <dbReference type="SAM" id="Phobius"/>
    </source>
</evidence>